<keyword evidence="1 4" id="KW-0479">Metal-binding</keyword>
<reference evidence="7 8" key="1">
    <citation type="journal article" date="2010" name="J. Bacteriol.">
        <title>Genome sequence of the oligotrophic marine Gammaproteobacterium HTCC2143, isolated from the Oregon Coast.</title>
        <authorList>
            <person name="Oh H.M."/>
            <person name="Kang I."/>
            <person name="Ferriera S."/>
            <person name="Giovannoni S.J."/>
            <person name="Cho J.C."/>
        </authorList>
    </citation>
    <scope>NUCLEOTIDE SEQUENCE [LARGE SCALE GENOMIC DNA]</scope>
    <source>
        <strain evidence="7 8">HTCC2143</strain>
    </source>
</reference>
<dbReference type="SUPFAM" id="SSF49742">
    <property type="entry name" value="PHM/PNGase F"/>
    <property type="match status" value="2"/>
</dbReference>
<keyword evidence="5" id="KW-0732">Signal</keyword>
<name>A0YAA7_9GAMM</name>
<dbReference type="STRING" id="247633.GP2143_17436"/>
<organism evidence="7 8">
    <name type="scientific">marine gamma proteobacterium HTCC2143</name>
    <dbReference type="NCBI Taxonomy" id="247633"/>
    <lineage>
        <taxon>Bacteria</taxon>
        <taxon>Pseudomonadati</taxon>
        <taxon>Pseudomonadota</taxon>
        <taxon>Gammaproteobacteria</taxon>
        <taxon>Cellvibrionales</taxon>
        <taxon>Spongiibacteraceae</taxon>
        <taxon>BD1-7 clade</taxon>
    </lineage>
</organism>
<keyword evidence="3" id="KW-1015">Disulfide bond</keyword>
<evidence type="ECO:0000256" key="1">
    <source>
        <dbReference type="ARBA" id="ARBA00022723"/>
    </source>
</evidence>
<dbReference type="GO" id="GO:0005507">
    <property type="term" value="F:copper ion binding"/>
    <property type="evidence" value="ECO:0007669"/>
    <property type="project" value="InterPro"/>
</dbReference>
<dbReference type="PANTHER" id="PTHR43640:SF1">
    <property type="entry name" value="THIOREDOXIN-DEPENDENT PEROXIREDOXIN"/>
    <property type="match status" value="1"/>
</dbReference>
<dbReference type="EMBL" id="AAVT01000001">
    <property type="protein sequence ID" value="EAW33061.1"/>
    <property type="molecule type" value="Genomic_DNA"/>
</dbReference>
<dbReference type="InterPro" id="IPR036249">
    <property type="entry name" value="Thioredoxin-like_sf"/>
</dbReference>
<keyword evidence="4" id="KW-0349">Heme</keyword>
<evidence type="ECO:0000256" key="5">
    <source>
        <dbReference type="SAM" id="SignalP"/>
    </source>
</evidence>
<dbReference type="eggNOG" id="COG2010">
    <property type="taxonomic scope" value="Bacteria"/>
</dbReference>
<keyword evidence="2 4" id="KW-0408">Iron</keyword>
<dbReference type="Pfam" id="PF00578">
    <property type="entry name" value="AhpC-TSA"/>
    <property type="match status" value="1"/>
</dbReference>
<dbReference type="InterPro" id="IPR014784">
    <property type="entry name" value="Cu2_ascorb_mOase-like_C"/>
</dbReference>
<dbReference type="GO" id="GO:0016209">
    <property type="term" value="F:antioxidant activity"/>
    <property type="evidence" value="ECO:0007669"/>
    <property type="project" value="InterPro"/>
</dbReference>
<feature type="signal peptide" evidence="5">
    <location>
        <begin position="1"/>
        <end position="24"/>
    </location>
</feature>
<dbReference type="InterPro" id="IPR047262">
    <property type="entry name" value="PRX-like1"/>
</dbReference>
<dbReference type="AlphaFoldDB" id="A0YAA7"/>
<dbReference type="GO" id="GO:0016715">
    <property type="term" value="F:oxidoreductase activity, acting on paired donors, with incorporation or reduction of molecular oxygen, reduced ascorbate as one donor, and incorporation of one atom of oxygen"/>
    <property type="evidence" value="ECO:0007669"/>
    <property type="project" value="InterPro"/>
</dbReference>
<comment type="caution">
    <text evidence="7">The sequence shown here is derived from an EMBL/GenBank/DDBJ whole genome shotgun (WGS) entry which is preliminary data.</text>
</comment>
<evidence type="ECO:0000256" key="4">
    <source>
        <dbReference type="PROSITE-ProRule" id="PRU00433"/>
    </source>
</evidence>
<dbReference type="OrthoDB" id="9809746at2"/>
<dbReference type="PROSITE" id="PS51007">
    <property type="entry name" value="CYTC"/>
    <property type="match status" value="1"/>
</dbReference>
<keyword evidence="8" id="KW-1185">Reference proteome</keyword>
<evidence type="ECO:0000256" key="2">
    <source>
        <dbReference type="ARBA" id="ARBA00023004"/>
    </source>
</evidence>
<dbReference type="SUPFAM" id="SSF47473">
    <property type="entry name" value="EF-hand"/>
    <property type="match status" value="1"/>
</dbReference>
<dbReference type="GO" id="GO:0009055">
    <property type="term" value="F:electron transfer activity"/>
    <property type="evidence" value="ECO:0007669"/>
    <property type="project" value="InterPro"/>
</dbReference>
<dbReference type="PANTHER" id="PTHR43640">
    <property type="entry name" value="OS07G0260300 PROTEIN"/>
    <property type="match status" value="1"/>
</dbReference>
<sequence>MISITKAGAAALLCTLIFAGHAIAKVDSADDFMLLDHTGKAQNLYYEKDAKAIVLVAHSNSCDMTTDNSETYNALQQDYADQGVKVLMINSDQKDSRGAIAANAEQNGLNVPVLHDTAQIIGSSLELTNAGEVLVIEPNSKKIVYRGNGSADLRTALDSLIAGEPVNVASIASSGCEITYPHTETAKTISYADDIAPILVDNCTACHSQGGIAPWAMTEYSMIKGFAPMIREVIRTKRMPPWHADPETGVWEHDGSISNDEIKTLVGWIEAGAERGEGPDPLLAVKPLESKWTLGEPDLILEVQAYDIPATGVVDYEFPVVPNPLGKDVWVKAATIIPGDGRVVHHVLMGSGPVPETKDLGSVFDNYIMGYAVGNESAELPTGTGVFVPAGEAFLLQMHYTPIGIATTDKTRVGLYFADEPPANFLRTHVIVDTSIKIEPNSAAHEENAYFTFSDDATLYSLTAHAHYRGSSAKYTVEYPNGDSEVVLSVPVYDFNWQRTYTFEKPLKLPKGSKMVYSSTFDNSADNPSNPNPDRTVPWGLQSHDEMLYGSMSFEWDNETSEKPIYTKEDTRAAQMIGFMDTNMDGLLMLEELPESFGKRLAPMWGLLDANQDGGLDVKELKPLLAQLDKAREAKKVASTH</sequence>
<evidence type="ECO:0000313" key="8">
    <source>
        <dbReference type="Proteomes" id="UP000004931"/>
    </source>
</evidence>
<dbReference type="Gene3D" id="2.60.120.310">
    <property type="entry name" value="Copper type II, ascorbate-dependent monooxygenase, N-terminal domain"/>
    <property type="match status" value="1"/>
</dbReference>
<dbReference type="Proteomes" id="UP000004931">
    <property type="component" value="Unassembled WGS sequence"/>
</dbReference>
<dbReference type="InterPro" id="IPR011992">
    <property type="entry name" value="EF-hand-dom_pair"/>
</dbReference>
<dbReference type="InterPro" id="IPR000866">
    <property type="entry name" value="AhpC/TSA"/>
</dbReference>
<dbReference type="GO" id="GO:0020037">
    <property type="term" value="F:heme binding"/>
    <property type="evidence" value="ECO:0007669"/>
    <property type="project" value="InterPro"/>
</dbReference>
<protein>
    <recommendedName>
        <fullName evidence="6">Cytochrome c domain-containing protein</fullName>
    </recommendedName>
</protein>
<dbReference type="SUPFAM" id="SSF52833">
    <property type="entry name" value="Thioredoxin-like"/>
    <property type="match status" value="1"/>
</dbReference>
<proteinExistence type="predicted"/>
<dbReference type="Gene3D" id="2.60.120.230">
    <property type="match status" value="1"/>
</dbReference>
<dbReference type="InterPro" id="IPR009056">
    <property type="entry name" value="Cyt_c-like_dom"/>
</dbReference>
<evidence type="ECO:0000313" key="7">
    <source>
        <dbReference type="EMBL" id="EAW33061.1"/>
    </source>
</evidence>
<evidence type="ECO:0000259" key="6">
    <source>
        <dbReference type="PROSITE" id="PS51007"/>
    </source>
</evidence>
<gene>
    <name evidence="7" type="ORF">GP2143_17436</name>
</gene>
<evidence type="ECO:0000256" key="3">
    <source>
        <dbReference type="ARBA" id="ARBA00023157"/>
    </source>
</evidence>
<accession>A0YAA7</accession>
<dbReference type="Gene3D" id="3.40.30.10">
    <property type="entry name" value="Glutaredoxin"/>
    <property type="match status" value="1"/>
</dbReference>
<dbReference type="InterPro" id="IPR008977">
    <property type="entry name" value="PHM/PNGase_F_dom_sf"/>
</dbReference>
<feature type="domain" description="Cytochrome c" evidence="6">
    <location>
        <begin position="190"/>
        <end position="273"/>
    </location>
</feature>
<dbReference type="InterPro" id="IPR036939">
    <property type="entry name" value="Cu2_ascorb_mOase_N_sf"/>
</dbReference>
<feature type="chain" id="PRO_5002630630" description="Cytochrome c domain-containing protein" evidence="5">
    <location>
        <begin position="25"/>
        <end position="641"/>
    </location>
</feature>